<evidence type="ECO:0000256" key="3">
    <source>
        <dbReference type="SAM" id="Coils"/>
    </source>
</evidence>
<dbReference type="PANTHER" id="PTHR15081:SF1">
    <property type="entry name" value="NUCLEAR AUTOANTIGENIC SPERM PROTEIN"/>
    <property type="match status" value="1"/>
</dbReference>
<keyword evidence="1" id="KW-0677">Repeat</keyword>
<evidence type="ECO:0000256" key="2">
    <source>
        <dbReference type="ARBA" id="ARBA00022803"/>
    </source>
</evidence>
<feature type="compositionally biased region" description="Low complexity" evidence="4">
    <location>
        <begin position="463"/>
        <end position="472"/>
    </location>
</feature>
<dbReference type="InterPro" id="IPR011990">
    <property type="entry name" value="TPR-like_helical_dom_sf"/>
</dbReference>
<dbReference type="GO" id="GO:0006335">
    <property type="term" value="P:DNA replication-dependent chromatin assembly"/>
    <property type="evidence" value="ECO:0007669"/>
    <property type="project" value="TreeGrafter"/>
</dbReference>
<dbReference type="AlphaFoldDB" id="A0A0G4FMM9"/>
<keyword evidence="2" id="KW-0802">TPR repeat</keyword>
<accession>A0A0G4FMM9</accession>
<evidence type="ECO:0000256" key="1">
    <source>
        <dbReference type="ARBA" id="ARBA00022737"/>
    </source>
</evidence>
<reference evidence="5" key="1">
    <citation type="submission" date="2014-11" db="EMBL/GenBank/DDBJ databases">
        <authorList>
            <person name="Otto D Thomas"/>
            <person name="Naeem Raeece"/>
        </authorList>
    </citation>
    <scope>NUCLEOTIDE SEQUENCE</scope>
</reference>
<dbReference type="VEuPathDB" id="CryptoDB:Cvel_17822"/>
<dbReference type="GO" id="GO:0005654">
    <property type="term" value="C:nucleoplasm"/>
    <property type="evidence" value="ECO:0007669"/>
    <property type="project" value="TreeGrafter"/>
</dbReference>
<dbReference type="InterPro" id="IPR051730">
    <property type="entry name" value="NASP-like"/>
</dbReference>
<evidence type="ECO:0000313" key="5">
    <source>
        <dbReference type="EMBL" id="CEM15469.1"/>
    </source>
</evidence>
<organism evidence="5">
    <name type="scientific">Chromera velia CCMP2878</name>
    <dbReference type="NCBI Taxonomy" id="1169474"/>
    <lineage>
        <taxon>Eukaryota</taxon>
        <taxon>Sar</taxon>
        <taxon>Alveolata</taxon>
        <taxon>Colpodellida</taxon>
        <taxon>Chromeraceae</taxon>
        <taxon>Chromera</taxon>
    </lineage>
</organism>
<feature type="compositionally biased region" description="Basic and acidic residues" evidence="4">
    <location>
        <begin position="194"/>
        <end position="220"/>
    </location>
</feature>
<dbReference type="PhylomeDB" id="A0A0G4FMM9"/>
<sequence length="481" mass="52603">MSAADAAQVAETLAGAGAPDTKPQSPPSNEAAAAMEDTATHTPANELENPTEGASNDPPAAVAAAADEAKEGEGEEDEEEVDGEEEEDEADEDGEEEEEEEGDDIPEGETAETLKTKGKELGRANDLGEAARHLSWALELKMKELDGEQFHPDSAVFYLEYANALLKCEENSSDLFQWDNIVIAEQDTKSNAAKKKEQEAEKEKEKREMTGEELSQKAADKIAATLSGQAPPEEEAKGGDVQMEDEEDKPADDLQLAWETFECARKAYDNRLRKLETEGKITKEEVMDASFVHVRLADLLTLQEKVEEAAEEYKKALEMRKRFDLPYDTFRAPSLALAIALGQTDKTAAALQQFEETKALFLDYLDGRRGIRCPEEEREDNQITLREIEDNITELSRQQKEGDTTKANVELARKVAREMAGQEKKAQEKATATTTAVLGTVSSENAVEKDADGGAKKKRRVDVGGAVVTAEGGAEEKGKTE</sequence>
<feature type="region of interest" description="Disordered" evidence="4">
    <location>
        <begin position="1"/>
        <end position="125"/>
    </location>
</feature>
<evidence type="ECO:0000256" key="4">
    <source>
        <dbReference type="SAM" id="MobiDB-lite"/>
    </source>
</evidence>
<dbReference type="GO" id="GO:0042393">
    <property type="term" value="F:histone binding"/>
    <property type="evidence" value="ECO:0007669"/>
    <property type="project" value="TreeGrafter"/>
</dbReference>
<feature type="compositionally biased region" description="Basic and acidic residues" evidence="4">
    <location>
        <begin position="112"/>
        <end position="123"/>
    </location>
</feature>
<feature type="region of interest" description="Disordered" evidence="4">
    <location>
        <begin position="190"/>
        <end position="251"/>
    </location>
</feature>
<dbReference type="SUPFAM" id="SSF48452">
    <property type="entry name" value="TPR-like"/>
    <property type="match status" value="1"/>
</dbReference>
<gene>
    <name evidence="5" type="ORF">Cvel_17822</name>
</gene>
<dbReference type="EMBL" id="CDMZ01000490">
    <property type="protein sequence ID" value="CEM15469.1"/>
    <property type="molecule type" value="Genomic_DNA"/>
</dbReference>
<feature type="compositionally biased region" description="Acidic residues" evidence="4">
    <location>
        <begin position="73"/>
        <end position="110"/>
    </location>
</feature>
<feature type="coiled-coil region" evidence="3">
    <location>
        <begin position="265"/>
        <end position="319"/>
    </location>
</feature>
<name>A0A0G4FMM9_9ALVE</name>
<feature type="region of interest" description="Disordered" evidence="4">
    <location>
        <begin position="420"/>
        <end position="481"/>
    </location>
</feature>
<feature type="compositionally biased region" description="Basic and acidic residues" evidence="4">
    <location>
        <begin position="446"/>
        <end position="455"/>
    </location>
</feature>
<dbReference type="PANTHER" id="PTHR15081">
    <property type="entry name" value="NUCLEAR AUTOANTIGENIC SPERM PROTEIN NASP -RELATED"/>
    <property type="match status" value="1"/>
</dbReference>
<dbReference type="GO" id="GO:0034080">
    <property type="term" value="P:CENP-A containing chromatin assembly"/>
    <property type="evidence" value="ECO:0007669"/>
    <property type="project" value="TreeGrafter"/>
</dbReference>
<keyword evidence="3" id="KW-0175">Coiled coil</keyword>
<dbReference type="Gene3D" id="1.25.40.10">
    <property type="entry name" value="Tetratricopeptide repeat domain"/>
    <property type="match status" value="1"/>
</dbReference>
<protein>
    <submittedName>
        <fullName evidence="5">Uncharacterized protein</fullName>
    </submittedName>
</protein>
<proteinExistence type="predicted"/>